<accession>A0A2I2KN33</accession>
<protein>
    <submittedName>
        <fullName evidence="1">Uncharacterized protein</fullName>
    </submittedName>
</protein>
<dbReference type="Proteomes" id="UP000234331">
    <property type="component" value="Unassembled WGS sequence"/>
</dbReference>
<name>A0A2I2KN33_9ACTN</name>
<sequence>MDPIRPDHTKLPPLPDGVIARARQNITRLIVNAEERREVLEMLGLDDETGERNPR</sequence>
<dbReference type="EMBL" id="FZMO01000079">
    <property type="protein sequence ID" value="SNQ47059.1"/>
    <property type="molecule type" value="Genomic_DNA"/>
</dbReference>
<keyword evidence="2" id="KW-1185">Reference proteome</keyword>
<dbReference type="RefSeq" id="WP_165818292.1">
    <property type="nucleotide sequence ID" value="NZ_FZMO01000079.1"/>
</dbReference>
<organism evidence="1 2">
    <name type="scientific">Frankia canadensis</name>
    <dbReference type="NCBI Taxonomy" id="1836972"/>
    <lineage>
        <taxon>Bacteria</taxon>
        <taxon>Bacillati</taxon>
        <taxon>Actinomycetota</taxon>
        <taxon>Actinomycetes</taxon>
        <taxon>Frankiales</taxon>
        <taxon>Frankiaceae</taxon>
        <taxon>Frankia</taxon>
    </lineage>
</organism>
<proteinExistence type="predicted"/>
<gene>
    <name evidence="1" type="ORF">FRACA_170019</name>
</gene>
<evidence type="ECO:0000313" key="2">
    <source>
        <dbReference type="Proteomes" id="UP000234331"/>
    </source>
</evidence>
<reference evidence="1 2" key="1">
    <citation type="submission" date="2017-06" db="EMBL/GenBank/DDBJ databases">
        <authorList>
            <person name="Kim H.J."/>
            <person name="Triplett B.A."/>
        </authorList>
    </citation>
    <scope>NUCLEOTIDE SEQUENCE [LARGE SCALE GENOMIC DNA]</scope>
    <source>
        <strain evidence="1">FRACA_ARgP5</strain>
    </source>
</reference>
<evidence type="ECO:0000313" key="1">
    <source>
        <dbReference type="EMBL" id="SNQ47059.1"/>
    </source>
</evidence>
<dbReference type="AlphaFoldDB" id="A0A2I2KN33"/>